<keyword evidence="3 6" id="KW-0812">Transmembrane</keyword>
<dbReference type="InterPro" id="IPR009457">
    <property type="entry name" value="THH1/TOM1/TOM3_dom"/>
</dbReference>
<evidence type="ECO:0000256" key="4">
    <source>
        <dbReference type="ARBA" id="ARBA00022989"/>
    </source>
</evidence>
<feature type="transmembrane region" description="Helical" evidence="6">
    <location>
        <begin position="172"/>
        <end position="195"/>
    </location>
</feature>
<feature type="transmembrane region" description="Helical" evidence="6">
    <location>
        <begin position="110"/>
        <end position="129"/>
    </location>
</feature>
<evidence type="ECO:0000256" key="2">
    <source>
        <dbReference type="ARBA" id="ARBA00006779"/>
    </source>
</evidence>
<keyword evidence="5 6" id="KW-0472">Membrane</keyword>
<dbReference type="PANTHER" id="PTHR31142:SF3">
    <property type="entry name" value="THH1_TOM1_TOM3 DOMAIN-CONTAINING PROTEIN"/>
    <property type="match status" value="1"/>
</dbReference>
<comment type="subcellular location">
    <subcellularLocation>
        <location evidence="1">Endomembrane system</location>
        <topology evidence="1">Multi-pass membrane protein</topology>
    </subcellularLocation>
</comment>
<dbReference type="EMBL" id="HBIP01024369">
    <property type="protein sequence ID" value="CAE0499541.1"/>
    <property type="molecule type" value="Transcribed_RNA"/>
</dbReference>
<feature type="transmembrane region" description="Helical" evidence="6">
    <location>
        <begin position="37"/>
        <end position="59"/>
    </location>
</feature>
<gene>
    <name evidence="8" type="ORF">DTER00134_LOCUS14614</name>
</gene>
<dbReference type="GO" id="GO:0012505">
    <property type="term" value="C:endomembrane system"/>
    <property type="evidence" value="ECO:0007669"/>
    <property type="project" value="UniProtKB-SubCell"/>
</dbReference>
<protein>
    <recommendedName>
        <fullName evidence="7">THH1/TOM1/TOM3 domain-containing protein</fullName>
    </recommendedName>
</protein>
<feature type="transmembrane region" description="Helical" evidence="6">
    <location>
        <begin position="141"/>
        <end position="160"/>
    </location>
</feature>
<dbReference type="AlphaFoldDB" id="A0A7S3R1H9"/>
<proteinExistence type="inferred from homology"/>
<evidence type="ECO:0000256" key="3">
    <source>
        <dbReference type="ARBA" id="ARBA00022692"/>
    </source>
</evidence>
<dbReference type="InterPro" id="IPR040226">
    <property type="entry name" value="THH1/TOM1/TOM3"/>
</dbReference>
<dbReference type="Pfam" id="PF06454">
    <property type="entry name" value="THH1_TOM1-3_dom"/>
    <property type="match status" value="1"/>
</dbReference>
<name>A0A7S3R1H9_DUNTE</name>
<feature type="domain" description="THH1/TOM1/TOM3" evidence="7">
    <location>
        <begin position="18"/>
        <end position="293"/>
    </location>
</feature>
<evidence type="ECO:0000256" key="1">
    <source>
        <dbReference type="ARBA" id="ARBA00004127"/>
    </source>
</evidence>
<accession>A0A7S3R1H9</accession>
<feature type="transmembrane region" description="Helical" evidence="6">
    <location>
        <begin position="71"/>
        <end position="90"/>
    </location>
</feature>
<feature type="transmembrane region" description="Helical" evidence="6">
    <location>
        <begin position="220"/>
        <end position="240"/>
    </location>
</feature>
<comment type="similarity">
    <text evidence="2">Belongs to the plant tobamovirus multiplication TOM1 protein family.</text>
</comment>
<feature type="transmembrane region" description="Helical" evidence="6">
    <location>
        <begin position="260"/>
        <end position="278"/>
    </location>
</feature>
<dbReference type="PANTHER" id="PTHR31142">
    <property type="entry name" value="TOBAMOVIRUS MULTIPLICATION PROTEIN 1-LIKE ISOFORM X1"/>
    <property type="match status" value="1"/>
</dbReference>
<keyword evidence="4 6" id="KW-1133">Transmembrane helix</keyword>
<evidence type="ECO:0000313" key="8">
    <source>
        <dbReference type="EMBL" id="CAE0499541.1"/>
    </source>
</evidence>
<reference evidence="8" key="1">
    <citation type="submission" date="2021-01" db="EMBL/GenBank/DDBJ databases">
        <authorList>
            <person name="Corre E."/>
            <person name="Pelletier E."/>
            <person name="Niang G."/>
            <person name="Scheremetjew M."/>
            <person name="Finn R."/>
            <person name="Kale V."/>
            <person name="Holt S."/>
            <person name="Cochrane G."/>
            <person name="Meng A."/>
            <person name="Brown T."/>
            <person name="Cohen L."/>
        </authorList>
    </citation>
    <scope>NUCLEOTIDE SEQUENCE</scope>
    <source>
        <strain evidence="8">CCMP1320</strain>
    </source>
</reference>
<evidence type="ECO:0000256" key="5">
    <source>
        <dbReference type="ARBA" id="ARBA00023136"/>
    </source>
</evidence>
<sequence>MEGKAVGAFLGSLLGFQMPSWWDKAESSQAFQEWSNVGIAGAYALLCSVALVQLLRIHLRVPEYGWTTQKVFHLLNALVCAVRAGIFLFRDRLEDVHYGIVKLLLLDMPGLLFFTTYTLLVLFWAEIYHQARSMPTGSLRPLFIGLNVGVYFIQGGLWFLSTLAADVQLRTMGYIISDIFLAAVSIAAALGFLLYGGRLFLMLQRFPIESRGRRKKLREVGLVTSICAGCFSFRALMVALSAFDRENLELDIMSHPLLNVIYYSLVEVLPTACVLYILRKLPPKRLQGGYQPIPAQQGQ</sequence>
<evidence type="ECO:0000259" key="7">
    <source>
        <dbReference type="Pfam" id="PF06454"/>
    </source>
</evidence>
<evidence type="ECO:0000256" key="6">
    <source>
        <dbReference type="SAM" id="Phobius"/>
    </source>
</evidence>
<organism evidence="8">
    <name type="scientific">Dunaliella tertiolecta</name>
    <name type="common">Green alga</name>
    <dbReference type="NCBI Taxonomy" id="3047"/>
    <lineage>
        <taxon>Eukaryota</taxon>
        <taxon>Viridiplantae</taxon>
        <taxon>Chlorophyta</taxon>
        <taxon>core chlorophytes</taxon>
        <taxon>Chlorophyceae</taxon>
        <taxon>CS clade</taxon>
        <taxon>Chlamydomonadales</taxon>
        <taxon>Dunaliellaceae</taxon>
        <taxon>Dunaliella</taxon>
    </lineage>
</organism>